<organism evidence="3 4">
    <name type="scientific">Plectosphaerella cucumerina</name>
    <dbReference type="NCBI Taxonomy" id="40658"/>
    <lineage>
        <taxon>Eukaryota</taxon>
        <taxon>Fungi</taxon>
        <taxon>Dikarya</taxon>
        <taxon>Ascomycota</taxon>
        <taxon>Pezizomycotina</taxon>
        <taxon>Sordariomycetes</taxon>
        <taxon>Hypocreomycetidae</taxon>
        <taxon>Glomerellales</taxon>
        <taxon>Plectosphaerellaceae</taxon>
        <taxon>Plectosphaerella</taxon>
    </lineage>
</organism>
<dbReference type="SUPFAM" id="SSF55486">
    <property type="entry name" value="Metalloproteases ('zincins'), catalytic domain"/>
    <property type="match status" value="1"/>
</dbReference>
<comment type="caution">
    <text evidence="3">The sequence shown here is derived from an EMBL/GenBank/DDBJ whole genome shotgun (WGS) entry which is preliminary data.</text>
</comment>
<dbReference type="InterPro" id="IPR024079">
    <property type="entry name" value="MetalloPept_cat_dom_sf"/>
</dbReference>
<dbReference type="Gene3D" id="3.40.390.10">
    <property type="entry name" value="Collagenase (Catalytic Domain)"/>
    <property type="match status" value="1"/>
</dbReference>
<dbReference type="Proteomes" id="UP000813385">
    <property type="component" value="Unassembled WGS sequence"/>
</dbReference>
<proteinExistence type="predicted"/>
<feature type="chain" id="PRO_5035434716" evidence="2">
    <location>
        <begin position="21"/>
        <end position="392"/>
    </location>
</feature>
<evidence type="ECO:0000256" key="2">
    <source>
        <dbReference type="SAM" id="SignalP"/>
    </source>
</evidence>
<accession>A0A8K0THI3</accession>
<protein>
    <submittedName>
        <fullName evidence="3">Uncharacterized protein</fullName>
    </submittedName>
</protein>
<evidence type="ECO:0000256" key="1">
    <source>
        <dbReference type="SAM" id="MobiDB-lite"/>
    </source>
</evidence>
<name>A0A8K0THI3_9PEZI</name>
<sequence length="392" mass="43162">MLKLSSVLALSALAIRHVDAGSRMWESPLHYKSQDEPVEIKLSLEGNNVTILGVDTSSISDNGTESSNDKRWVSIKNAGQNQRNKSYRWPDKTITFHFKDETAKDRLSGPLDAAKAMWAVAGLPPDFRYEEVEDEAEYQSRKGAILLISYNTEGFLATSLGRPTENDNGPSPEMKLSDSTSIGTLNVIANFAHELGHAWGMHHEHQNPQFWTDPYSEANGNRVQFGEGHGPFNCEALSDYAATRTRLIADNGESGGLRRLEAACTKRASAIEHGFRGAMEWLPLDDGEDFVASEKPFDKLSIMLYPSQAGGKGGVSGGTDNRESVLEFPNGEKLPINTVPSRQDVEGLKKLYNVKRGGFKSFLSESSDASNSRFEAVRAEDLGQSCSNRKRK</sequence>
<dbReference type="EMBL" id="JAGPXD010000002">
    <property type="protein sequence ID" value="KAH7367189.1"/>
    <property type="molecule type" value="Genomic_DNA"/>
</dbReference>
<gene>
    <name evidence="3" type="ORF">B0T11DRAFT_336608</name>
</gene>
<dbReference type="GO" id="GO:0008237">
    <property type="term" value="F:metallopeptidase activity"/>
    <property type="evidence" value="ECO:0007669"/>
    <property type="project" value="InterPro"/>
</dbReference>
<keyword evidence="2" id="KW-0732">Signal</keyword>
<dbReference type="AlphaFoldDB" id="A0A8K0THI3"/>
<dbReference type="OrthoDB" id="291007at2759"/>
<evidence type="ECO:0000313" key="3">
    <source>
        <dbReference type="EMBL" id="KAH7367189.1"/>
    </source>
</evidence>
<reference evidence="3" key="1">
    <citation type="journal article" date="2021" name="Nat. Commun.">
        <title>Genetic determinants of endophytism in the Arabidopsis root mycobiome.</title>
        <authorList>
            <person name="Mesny F."/>
            <person name="Miyauchi S."/>
            <person name="Thiergart T."/>
            <person name="Pickel B."/>
            <person name="Atanasova L."/>
            <person name="Karlsson M."/>
            <person name="Huettel B."/>
            <person name="Barry K.W."/>
            <person name="Haridas S."/>
            <person name="Chen C."/>
            <person name="Bauer D."/>
            <person name="Andreopoulos W."/>
            <person name="Pangilinan J."/>
            <person name="LaButti K."/>
            <person name="Riley R."/>
            <person name="Lipzen A."/>
            <person name="Clum A."/>
            <person name="Drula E."/>
            <person name="Henrissat B."/>
            <person name="Kohler A."/>
            <person name="Grigoriev I.V."/>
            <person name="Martin F.M."/>
            <person name="Hacquard S."/>
        </authorList>
    </citation>
    <scope>NUCLEOTIDE SEQUENCE</scope>
    <source>
        <strain evidence="3">MPI-CAGE-AT-0016</strain>
    </source>
</reference>
<keyword evidence="4" id="KW-1185">Reference proteome</keyword>
<feature type="region of interest" description="Disordered" evidence="1">
    <location>
        <begin position="363"/>
        <end position="392"/>
    </location>
</feature>
<evidence type="ECO:0000313" key="4">
    <source>
        <dbReference type="Proteomes" id="UP000813385"/>
    </source>
</evidence>
<feature type="compositionally biased region" description="Polar residues" evidence="1">
    <location>
        <begin position="363"/>
        <end position="373"/>
    </location>
</feature>
<feature type="signal peptide" evidence="2">
    <location>
        <begin position="1"/>
        <end position="20"/>
    </location>
</feature>